<dbReference type="InterPro" id="IPR016152">
    <property type="entry name" value="PTrfase/Anion_transptr"/>
</dbReference>
<evidence type="ECO:0000256" key="16">
    <source>
        <dbReference type="SAM" id="MobiDB-lite"/>
    </source>
</evidence>
<feature type="transmembrane region" description="Helical" evidence="15">
    <location>
        <begin position="261"/>
        <end position="290"/>
    </location>
</feature>
<evidence type="ECO:0000256" key="13">
    <source>
        <dbReference type="ARBA" id="ARBA00036309"/>
    </source>
</evidence>
<keyword evidence="6" id="KW-0769">Symport</keyword>
<keyword evidence="8" id="KW-0915">Sodium</keyword>
<feature type="transmembrane region" description="Helical" evidence="15">
    <location>
        <begin position="486"/>
        <end position="504"/>
    </location>
</feature>
<comment type="similarity">
    <text evidence="2 15">Belongs to the anion exchanger (TC 2.A.31) family.</text>
</comment>
<keyword evidence="4" id="KW-1003">Cell membrane</keyword>
<reference evidence="20" key="1">
    <citation type="submission" date="2025-08" db="UniProtKB">
        <authorList>
            <consortium name="Ensembl"/>
        </authorList>
    </citation>
    <scope>IDENTIFICATION</scope>
</reference>
<dbReference type="Pfam" id="PF07565">
    <property type="entry name" value="Band_3_cyto"/>
    <property type="match status" value="1"/>
</dbReference>
<protein>
    <recommendedName>
        <fullName evidence="15">Anion exchange protein</fullName>
    </recommendedName>
</protein>
<feature type="transmembrane region" description="Helical" evidence="15">
    <location>
        <begin position="574"/>
        <end position="598"/>
    </location>
</feature>
<dbReference type="PANTHER" id="PTHR11453">
    <property type="entry name" value="ANION EXCHANGE PROTEIN"/>
    <property type="match status" value="1"/>
</dbReference>
<evidence type="ECO:0000313" key="21">
    <source>
        <dbReference type="Proteomes" id="UP000694541"/>
    </source>
</evidence>
<dbReference type="SUPFAM" id="SSF55804">
    <property type="entry name" value="Phoshotransferase/anion transport protein"/>
    <property type="match status" value="1"/>
</dbReference>
<evidence type="ECO:0000256" key="10">
    <source>
        <dbReference type="ARBA" id="ARBA00023136"/>
    </source>
</evidence>
<feature type="transmembrane region" description="Helical" evidence="15">
    <location>
        <begin position="634"/>
        <end position="653"/>
    </location>
</feature>
<keyword evidence="3 15" id="KW-0813">Transport</keyword>
<comment type="catalytic activity">
    <reaction evidence="13">
        <text>2 hydrogencarbonate(out) + Na(+)(out) = 2 hydrogencarbonate(in) + Na(+)(in)</text>
        <dbReference type="Rhea" id="RHEA:72215"/>
        <dbReference type="ChEBI" id="CHEBI:17544"/>
        <dbReference type="ChEBI" id="CHEBI:29101"/>
    </reaction>
</comment>
<dbReference type="Ensembl" id="ENSANIT00000026391.1">
    <property type="protein sequence ID" value="ENSANIP00000025540.1"/>
    <property type="gene ID" value="ENSANIG00000017033.1"/>
</dbReference>
<keyword evidence="7 15" id="KW-1133">Transmembrane helix</keyword>
<evidence type="ECO:0000259" key="19">
    <source>
        <dbReference type="Pfam" id="PF07565"/>
    </source>
</evidence>
<feature type="signal peptide" evidence="17">
    <location>
        <begin position="1"/>
        <end position="22"/>
    </location>
</feature>
<feature type="transmembrane region" description="Helical" evidence="15">
    <location>
        <begin position="226"/>
        <end position="249"/>
    </location>
</feature>
<evidence type="ECO:0000256" key="12">
    <source>
        <dbReference type="ARBA" id="ARBA00035820"/>
    </source>
</evidence>
<evidence type="ECO:0000256" key="1">
    <source>
        <dbReference type="ARBA" id="ARBA00004554"/>
    </source>
</evidence>
<dbReference type="Proteomes" id="UP000694541">
    <property type="component" value="Unplaced"/>
</dbReference>
<reference evidence="20" key="2">
    <citation type="submission" date="2025-09" db="UniProtKB">
        <authorList>
            <consortium name="Ensembl"/>
        </authorList>
    </citation>
    <scope>IDENTIFICATION</scope>
</reference>
<feature type="transmembrane region" description="Helical" evidence="15">
    <location>
        <begin position="310"/>
        <end position="328"/>
    </location>
</feature>
<evidence type="ECO:0000259" key="18">
    <source>
        <dbReference type="Pfam" id="PF00955"/>
    </source>
</evidence>
<dbReference type="GO" id="GO:0005452">
    <property type="term" value="F:solute:inorganic anion antiporter activity"/>
    <property type="evidence" value="ECO:0007669"/>
    <property type="project" value="InterPro"/>
</dbReference>
<feature type="transmembrane region" description="Helical" evidence="15">
    <location>
        <begin position="534"/>
        <end position="553"/>
    </location>
</feature>
<organism evidence="20 21">
    <name type="scientific">Accipiter nisus</name>
    <name type="common">Eurasian sparrowhawk</name>
    <dbReference type="NCBI Taxonomy" id="211598"/>
    <lineage>
        <taxon>Eukaryota</taxon>
        <taxon>Metazoa</taxon>
        <taxon>Chordata</taxon>
        <taxon>Craniata</taxon>
        <taxon>Vertebrata</taxon>
        <taxon>Euteleostomi</taxon>
        <taxon>Archelosauria</taxon>
        <taxon>Archosauria</taxon>
        <taxon>Dinosauria</taxon>
        <taxon>Saurischia</taxon>
        <taxon>Theropoda</taxon>
        <taxon>Coelurosauria</taxon>
        <taxon>Aves</taxon>
        <taxon>Neognathae</taxon>
        <taxon>Neoaves</taxon>
        <taxon>Telluraves</taxon>
        <taxon>Accipitrimorphae</taxon>
        <taxon>Accipitriformes</taxon>
        <taxon>Accipitridae</taxon>
        <taxon>Accipitrinae</taxon>
        <taxon>Accipiter</taxon>
    </lineage>
</organism>
<dbReference type="FunFam" id="1.10.287.570:FF:000001">
    <property type="entry name" value="Anion exchange protein"/>
    <property type="match status" value="1"/>
</dbReference>
<feature type="region of interest" description="Disordered" evidence="16">
    <location>
        <begin position="766"/>
        <end position="794"/>
    </location>
</feature>
<name>A0A8B9NR25_9AVES</name>
<dbReference type="PRINTS" id="PR01231">
    <property type="entry name" value="HCO3TRNSPORT"/>
</dbReference>
<evidence type="ECO:0000256" key="11">
    <source>
        <dbReference type="ARBA" id="ARBA00023201"/>
    </source>
</evidence>
<comment type="subcellular location">
    <subcellularLocation>
        <location evidence="1">Basolateral cell membrane</location>
        <topology evidence="1">Multi-pass membrane protein</topology>
    </subcellularLocation>
    <subcellularLocation>
        <location evidence="15">Membrane</location>
        <topology evidence="15">Multi-pass membrane protein</topology>
    </subcellularLocation>
</comment>
<feature type="transmembrane region" description="Helical" evidence="15">
    <location>
        <begin position="711"/>
        <end position="742"/>
    </location>
</feature>
<feature type="domain" description="Band 3 cytoplasmic" evidence="19">
    <location>
        <begin position="78"/>
        <end position="144"/>
    </location>
</feature>
<dbReference type="GO" id="GO:0016323">
    <property type="term" value="C:basolateral plasma membrane"/>
    <property type="evidence" value="ECO:0007669"/>
    <property type="project" value="UniProtKB-SubCell"/>
</dbReference>
<keyword evidence="17" id="KW-0732">Signal</keyword>
<dbReference type="GO" id="GO:0008509">
    <property type="term" value="F:monoatomic anion transmembrane transporter activity"/>
    <property type="evidence" value="ECO:0007669"/>
    <property type="project" value="InterPro"/>
</dbReference>
<keyword evidence="5 15" id="KW-0812">Transmembrane</keyword>
<evidence type="ECO:0000256" key="6">
    <source>
        <dbReference type="ARBA" id="ARBA00022847"/>
    </source>
</evidence>
<dbReference type="InterPro" id="IPR011531">
    <property type="entry name" value="HCO3_transpt-like_TM_dom"/>
</dbReference>
<evidence type="ECO:0000256" key="8">
    <source>
        <dbReference type="ARBA" id="ARBA00023053"/>
    </source>
</evidence>
<dbReference type="Gene3D" id="3.40.930.10">
    <property type="entry name" value="Mannitol-specific EII, Chain A"/>
    <property type="match status" value="1"/>
</dbReference>
<evidence type="ECO:0000313" key="20">
    <source>
        <dbReference type="Ensembl" id="ENSANIP00000025540.1"/>
    </source>
</evidence>
<feature type="chain" id="PRO_5034843002" description="Anion exchange protein" evidence="17">
    <location>
        <begin position="23"/>
        <end position="850"/>
    </location>
</feature>
<keyword evidence="9 15" id="KW-0406">Ion transport</keyword>
<dbReference type="AlphaFoldDB" id="A0A8B9NR25"/>
<feature type="transmembrane region" description="Helical" evidence="15">
    <location>
        <begin position="660"/>
        <end position="679"/>
    </location>
</feature>
<dbReference type="Pfam" id="PF00955">
    <property type="entry name" value="HCO3_cotransp"/>
    <property type="match status" value="1"/>
</dbReference>
<dbReference type="PRINTS" id="PR01232">
    <property type="entry name" value="NAHCO3TRSPRT"/>
</dbReference>
<proteinExistence type="inferred from homology"/>
<dbReference type="InterPro" id="IPR013769">
    <property type="entry name" value="Band3_cytoplasmic_dom"/>
</dbReference>
<evidence type="ECO:0000256" key="4">
    <source>
        <dbReference type="ARBA" id="ARBA00022475"/>
    </source>
</evidence>
<comment type="caution">
    <text evidence="15">Lacks conserved residue(s) required for the propagation of feature annotation.</text>
</comment>
<comment type="catalytic activity">
    <reaction evidence="12">
        <text>3 hydrogencarbonate(out) + Na(+)(out) = 3 hydrogencarbonate(in) + Na(+)(in)</text>
        <dbReference type="Rhea" id="RHEA:72219"/>
        <dbReference type="ChEBI" id="CHEBI:17544"/>
        <dbReference type="ChEBI" id="CHEBI:29101"/>
    </reaction>
</comment>
<keyword evidence="21" id="KW-1185">Reference proteome</keyword>
<feature type="domain" description="Bicarbonate transporter-like transmembrane" evidence="18">
    <location>
        <begin position="198"/>
        <end position="762"/>
    </location>
</feature>
<dbReference type="NCBIfam" id="TIGR00834">
    <property type="entry name" value="ae"/>
    <property type="match status" value="1"/>
</dbReference>
<sequence length="850" mass="95697">MWMVNSIFPLCPLLCWPRLVRPVRRGCSGGSLPLLLLSRAILKSSPVPSQLFSITAIVIYWISDPFCYPEREQSGCFVRFLFILLGPKGKAKSYHEIGRAIATLMSDEVFHDIAYKAKDRQDLIAGIDEFLDEVIVLPPGEWDPAIRIEPPKSLPSSDKRKNMYSGGENIQMNGDTPHDGGHGGGGHGDCEELQRTGRFCGGLIKDIKRKAPFFASDFYDALNIQALSAILFIYLATVTNAITFGGLLGDATENMQGVLESFLGTAVTGAIFCLFAGQPLTILSSTGPVLVFERLLFNFSKDNDFDYLEFRLWIGLWSAFQCLILVATDASFLVKYFTRFTEEGFSSLISFIFIYDAFKKMIKLADHYPINSEFKVDYITHYSCACEPLDPVNSSLFNRTTVPSADELFYTSTEMYNTTIDWSSLTTKECLKYGGQLVGNNCEYVPDITLMSFILFFGTYTCSMALKKFKTSRYFPTTARKLISDFAIILSILIFCGIDALVGVDTPKLLVPSEFKPTSPERGWFIPPFGGNPWWVYLAAAIPALLVTILIFMDQQITAVIVNRKEHKLKKGAGYHLDLFWVAILMIICSFMGLPWYVAATVISIAHIDSLKMETETSAPGEQPKFLGVREQRVTGVIVFILTGVSVFMAPILKFIPMPVLYGVFLYMGVASLNGVQFMDRLKLLLMPLKHQPDFIYLRHVPLRRVHLFTFLQVVCLALLWILKSTVAAIIFPVMILALVAVRKAMDYLFSQHDLSFLDDVIPEKDKKKKEDEKKKKKKKGSMDSDNDDEKNHQHSLNAIRRADTIPFLQSHTMPSPPRTPVKVVPQIRIELEPEDNGYFWRSKGTETTL</sequence>
<dbReference type="InterPro" id="IPR003020">
    <property type="entry name" value="HCO3_transpt_euk"/>
</dbReference>
<evidence type="ECO:0000256" key="17">
    <source>
        <dbReference type="SAM" id="SignalP"/>
    </source>
</evidence>
<keyword evidence="10 15" id="KW-0472">Membrane</keyword>
<evidence type="ECO:0000256" key="3">
    <source>
        <dbReference type="ARBA" id="ARBA00022448"/>
    </source>
</evidence>
<comment type="function">
    <text evidence="14">Electrogenic sodium/bicarbonate cotransporter with a Na(+):HCO3(-) stoichiometry varying from 1:2 to 1:3. May regulate bicarbonate influx/efflux at the basolateral membrane of cells and regulate intracellular pH.</text>
</comment>
<dbReference type="InterPro" id="IPR003024">
    <property type="entry name" value="Na/HCO3_transpt"/>
</dbReference>
<accession>A0A8B9NR25</accession>
<dbReference type="GO" id="GO:0008510">
    <property type="term" value="F:sodium:bicarbonate symporter activity"/>
    <property type="evidence" value="ECO:0007669"/>
    <property type="project" value="TreeGrafter"/>
</dbReference>
<evidence type="ECO:0000256" key="14">
    <source>
        <dbReference type="ARBA" id="ARBA00037277"/>
    </source>
</evidence>
<dbReference type="GO" id="GO:0051453">
    <property type="term" value="P:regulation of intracellular pH"/>
    <property type="evidence" value="ECO:0007669"/>
    <property type="project" value="TreeGrafter"/>
</dbReference>
<evidence type="ECO:0000256" key="15">
    <source>
        <dbReference type="RuleBase" id="RU362035"/>
    </source>
</evidence>
<evidence type="ECO:0000256" key="9">
    <source>
        <dbReference type="ARBA" id="ARBA00023065"/>
    </source>
</evidence>
<evidence type="ECO:0000256" key="5">
    <source>
        <dbReference type="ARBA" id="ARBA00022692"/>
    </source>
</evidence>
<dbReference type="PANTHER" id="PTHR11453:SF10">
    <property type="entry name" value="ELECTROGENIC SODIUM BICARBONATE COTRANSPORTER 1"/>
    <property type="match status" value="1"/>
</dbReference>
<evidence type="ECO:0000256" key="7">
    <source>
        <dbReference type="ARBA" id="ARBA00022989"/>
    </source>
</evidence>
<dbReference type="Gene3D" id="1.10.287.570">
    <property type="entry name" value="Helical hairpin bin"/>
    <property type="match status" value="1"/>
</dbReference>
<evidence type="ECO:0000256" key="2">
    <source>
        <dbReference type="ARBA" id="ARBA00010993"/>
    </source>
</evidence>
<keyword evidence="11" id="KW-0739">Sodium transport</keyword>